<proteinExistence type="predicted"/>
<dbReference type="RefSeq" id="WP_167330994.1">
    <property type="nucleotide sequence ID" value="NZ_CAWLWS010000003.1"/>
</dbReference>
<protein>
    <submittedName>
        <fullName evidence="1">Uncharacterized protein</fullName>
    </submittedName>
</protein>
<comment type="caution">
    <text evidence="1">The sequence shown here is derived from an EMBL/GenBank/DDBJ whole genome shotgun (WGS) entry which is preliminary data.</text>
</comment>
<dbReference type="EMBL" id="CBXF010000003">
    <property type="protein sequence ID" value="CDL81098.1"/>
    <property type="molecule type" value="Genomic_DNA"/>
</dbReference>
<dbReference type="Proteomes" id="UP000019202">
    <property type="component" value="Unassembled WGS sequence"/>
</dbReference>
<name>W1ITE4_9GAMM</name>
<dbReference type="STRING" id="1427518.XSR1_1000004"/>
<gene>
    <name evidence="1" type="ORF">XSR1_1000004</name>
</gene>
<sequence length="46" mass="4936">MIDNADDEAADAMLAAMDISPDDEDNIIAEFSVTGDDDRSQYQSGP</sequence>
<accession>W1ITE4</accession>
<reference evidence="1" key="1">
    <citation type="submission" date="2013-11" db="EMBL/GenBank/DDBJ databases">
        <title>Draft genome sequence and annotation of the entomopathogenic bacteria, Xenorhabdus cabanillasi strain JM26 and Xenorhabdus szentirmai strain DSM 16338.</title>
        <authorList>
            <person name="Gualtieri M."/>
            <person name="Ogier J.C."/>
            <person name="Pages S."/>
            <person name="Givaudan A."/>
            <person name="Gaudriault S."/>
        </authorList>
    </citation>
    <scope>NUCLEOTIDE SEQUENCE [LARGE SCALE GENOMIC DNA]</scope>
    <source>
        <strain evidence="1">DSM 16338</strain>
    </source>
</reference>
<evidence type="ECO:0000313" key="1">
    <source>
        <dbReference type="EMBL" id="CDL81098.1"/>
    </source>
</evidence>
<dbReference type="AlphaFoldDB" id="W1ITE4"/>
<evidence type="ECO:0000313" key="2">
    <source>
        <dbReference type="Proteomes" id="UP000019202"/>
    </source>
</evidence>
<organism evidence="1 2">
    <name type="scientific">Xenorhabdus szentirmaii DSM 16338</name>
    <dbReference type="NCBI Taxonomy" id="1427518"/>
    <lineage>
        <taxon>Bacteria</taxon>
        <taxon>Pseudomonadati</taxon>
        <taxon>Pseudomonadota</taxon>
        <taxon>Gammaproteobacteria</taxon>
        <taxon>Enterobacterales</taxon>
        <taxon>Morganellaceae</taxon>
        <taxon>Xenorhabdus</taxon>
    </lineage>
</organism>
<keyword evidence="2" id="KW-1185">Reference proteome</keyword>